<dbReference type="PRINTS" id="PR00598">
    <property type="entry name" value="HTHMARR"/>
</dbReference>
<keyword evidence="3" id="KW-0804">Transcription</keyword>
<dbReference type="AlphaFoldDB" id="A0A956LZX3"/>
<protein>
    <submittedName>
        <fullName evidence="5">MarR family transcriptional regulator</fullName>
    </submittedName>
</protein>
<reference evidence="5" key="1">
    <citation type="submission" date="2020-04" db="EMBL/GenBank/DDBJ databases">
        <authorList>
            <person name="Zhang T."/>
        </authorList>
    </citation>
    <scope>NUCLEOTIDE SEQUENCE</scope>
    <source>
        <strain evidence="5">HKST-UBA01</strain>
    </source>
</reference>
<dbReference type="InterPro" id="IPR023187">
    <property type="entry name" value="Tscrpt_reg_MarR-type_CS"/>
</dbReference>
<dbReference type="EMBL" id="JAGQHR010000338">
    <property type="protein sequence ID" value="MCA9728268.1"/>
    <property type="molecule type" value="Genomic_DNA"/>
</dbReference>
<dbReference type="InterPro" id="IPR000835">
    <property type="entry name" value="HTH_MarR-typ"/>
</dbReference>
<sequence length="131" mass="14854">MHERMLVGLHQRGYEDLIAAHLSVLQYPGPEDMRPSDLATRTRMTKQALNYLLGQMEELGYLERVPDRADQRFKRIRLTTRGRAASVAMREIVLETEAEWEHALGPGQFAELREILGRLSEAVAPAENGSP</sequence>
<keyword evidence="2" id="KW-0238">DNA-binding</keyword>
<comment type="caution">
    <text evidence="5">The sequence shown here is derived from an EMBL/GenBank/DDBJ whole genome shotgun (WGS) entry which is preliminary data.</text>
</comment>
<feature type="domain" description="HTH marR-type" evidence="4">
    <location>
        <begin position="1"/>
        <end position="121"/>
    </location>
</feature>
<gene>
    <name evidence="5" type="ORF">KC729_11335</name>
</gene>
<dbReference type="SUPFAM" id="SSF46785">
    <property type="entry name" value="Winged helix' DNA-binding domain"/>
    <property type="match status" value="1"/>
</dbReference>
<dbReference type="PROSITE" id="PS01117">
    <property type="entry name" value="HTH_MARR_1"/>
    <property type="match status" value="1"/>
</dbReference>
<dbReference type="Pfam" id="PF12802">
    <property type="entry name" value="MarR_2"/>
    <property type="match status" value="1"/>
</dbReference>
<dbReference type="Gene3D" id="1.10.10.10">
    <property type="entry name" value="Winged helix-like DNA-binding domain superfamily/Winged helix DNA-binding domain"/>
    <property type="match status" value="1"/>
</dbReference>
<accession>A0A956LZX3</accession>
<dbReference type="SMART" id="SM00347">
    <property type="entry name" value="HTH_MARR"/>
    <property type="match status" value="1"/>
</dbReference>
<organism evidence="5 6">
    <name type="scientific">Eiseniibacteriota bacterium</name>
    <dbReference type="NCBI Taxonomy" id="2212470"/>
    <lineage>
        <taxon>Bacteria</taxon>
        <taxon>Candidatus Eiseniibacteriota</taxon>
    </lineage>
</organism>
<evidence type="ECO:0000256" key="1">
    <source>
        <dbReference type="ARBA" id="ARBA00023015"/>
    </source>
</evidence>
<dbReference type="PANTHER" id="PTHR33164">
    <property type="entry name" value="TRANSCRIPTIONAL REGULATOR, MARR FAMILY"/>
    <property type="match status" value="1"/>
</dbReference>
<evidence type="ECO:0000256" key="3">
    <source>
        <dbReference type="ARBA" id="ARBA00023163"/>
    </source>
</evidence>
<evidence type="ECO:0000313" key="5">
    <source>
        <dbReference type="EMBL" id="MCA9728268.1"/>
    </source>
</evidence>
<dbReference type="Proteomes" id="UP000697710">
    <property type="component" value="Unassembled WGS sequence"/>
</dbReference>
<reference evidence="5" key="2">
    <citation type="journal article" date="2021" name="Microbiome">
        <title>Successional dynamics and alternative stable states in a saline activated sludge microbial community over 9 years.</title>
        <authorList>
            <person name="Wang Y."/>
            <person name="Ye J."/>
            <person name="Ju F."/>
            <person name="Liu L."/>
            <person name="Boyd J.A."/>
            <person name="Deng Y."/>
            <person name="Parks D.H."/>
            <person name="Jiang X."/>
            <person name="Yin X."/>
            <person name="Woodcroft B.J."/>
            <person name="Tyson G.W."/>
            <person name="Hugenholtz P."/>
            <person name="Polz M.F."/>
            <person name="Zhang T."/>
        </authorList>
    </citation>
    <scope>NUCLEOTIDE SEQUENCE</scope>
    <source>
        <strain evidence="5">HKST-UBA01</strain>
    </source>
</reference>
<name>A0A956LZX3_UNCEI</name>
<evidence type="ECO:0000313" key="6">
    <source>
        <dbReference type="Proteomes" id="UP000697710"/>
    </source>
</evidence>
<evidence type="ECO:0000256" key="2">
    <source>
        <dbReference type="ARBA" id="ARBA00023125"/>
    </source>
</evidence>
<dbReference type="PANTHER" id="PTHR33164:SF43">
    <property type="entry name" value="HTH-TYPE TRANSCRIPTIONAL REPRESSOR YETL"/>
    <property type="match status" value="1"/>
</dbReference>
<dbReference type="GO" id="GO:0006950">
    <property type="term" value="P:response to stress"/>
    <property type="evidence" value="ECO:0007669"/>
    <property type="project" value="TreeGrafter"/>
</dbReference>
<dbReference type="GO" id="GO:0003700">
    <property type="term" value="F:DNA-binding transcription factor activity"/>
    <property type="evidence" value="ECO:0007669"/>
    <property type="project" value="InterPro"/>
</dbReference>
<dbReference type="InterPro" id="IPR036388">
    <property type="entry name" value="WH-like_DNA-bd_sf"/>
</dbReference>
<proteinExistence type="predicted"/>
<dbReference type="GO" id="GO:0003677">
    <property type="term" value="F:DNA binding"/>
    <property type="evidence" value="ECO:0007669"/>
    <property type="project" value="UniProtKB-KW"/>
</dbReference>
<evidence type="ECO:0000259" key="4">
    <source>
        <dbReference type="PROSITE" id="PS50995"/>
    </source>
</evidence>
<dbReference type="PROSITE" id="PS50995">
    <property type="entry name" value="HTH_MARR_2"/>
    <property type="match status" value="1"/>
</dbReference>
<dbReference type="InterPro" id="IPR039422">
    <property type="entry name" value="MarR/SlyA-like"/>
</dbReference>
<dbReference type="InterPro" id="IPR036390">
    <property type="entry name" value="WH_DNA-bd_sf"/>
</dbReference>
<keyword evidence="1" id="KW-0805">Transcription regulation</keyword>